<dbReference type="eggNOG" id="KOG1885">
    <property type="taxonomic scope" value="Eukaryota"/>
</dbReference>
<dbReference type="AlphaFoldDB" id="D7L847"/>
<keyword evidence="3" id="KW-0067">ATP-binding</keyword>
<dbReference type="Gramene" id="Al_scaffold_0003_2937">
    <property type="protein sequence ID" value="Al_scaffold_0003_2937"/>
    <property type="gene ID" value="Al_scaffold_0003_2937"/>
</dbReference>
<keyword evidence="1" id="KW-0436">Ligase</keyword>
<dbReference type="GO" id="GO:0005829">
    <property type="term" value="C:cytosol"/>
    <property type="evidence" value="ECO:0007669"/>
    <property type="project" value="TreeGrafter"/>
</dbReference>
<feature type="non-terminal residue" evidence="5">
    <location>
        <position position="1"/>
    </location>
</feature>
<evidence type="ECO:0000313" key="6">
    <source>
        <dbReference type="Proteomes" id="UP000008694"/>
    </source>
</evidence>
<dbReference type="PANTHER" id="PTHR42918">
    <property type="entry name" value="LYSYL-TRNA SYNTHETASE"/>
    <property type="match status" value="1"/>
</dbReference>
<evidence type="ECO:0000313" key="5">
    <source>
        <dbReference type="EMBL" id="EFH62031.1"/>
    </source>
</evidence>
<name>D7L847_ARALL</name>
<accession>D7L847</accession>
<dbReference type="HOGENOM" id="CLU_2067396_0_0_1"/>
<gene>
    <name evidence="5" type="ORF">ARALYDRAFT_673740</name>
</gene>
<dbReference type="GO" id="GO:0004824">
    <property type="term" value="F:lysine-tRNA ligase activity"/>
    <property type="evidence" value="ECO:0007669"/>
    <property type="project" value="InterPro"/>
</dbReference>
<dbReference type="Gene3D" id="3.30.930.10">
    <property type="entry name" value="Bira Bifunctional Protein, Domain 2"/>
    <property type="match status" value="1"/>
</dbReference>
<dbReference type="InterPro" id="IPR004364">
    <property type="entry name" value="Aa-tRNA-synt_II"/>
</dbReference>
<dbReference type="InterPro" id="IPR018149">
    <property type="entry name" value="Lys-tRNA-synth_II_C"/>
</dbReference>
<proteinExistence type="predicted"/>
<dbReference type="SUPFAM" id="SSF55681">
    <property type="entry name" value="Class II aaRS and biotin synthetases"/>
    <property type="match status" value="1"/>
</dbReference>
<dbReference type="Pfam" id="PF00152">
    <property type="entry name" value="tRNA-synt_2"/>
    <property type="match status" value="1"/>
</dbReference>
<organism evidence="6">
    <name type="scientific">Arabidopsis lyrata subsp. lyrata</name>
    <name type="common">Lyre-leaved rock-cress</name>
    <dbReference type="NCBI Taxonomy" id="81972"/>
    <lineage>
        <taxon>Eukaryota</taxon>
        <taxon>Viridiplantae</taxon>
        <taxon>Streptophyta</taxon>
        <taxon>Embryophyta</taxon>
        <taxon>Tracheophyta</taxon>
        <taxon>Spermatophyta</taxon>
        <taxon>Magnoliopsida</taxon>
        <taxon>eudicotyledons</taxon>
        <taxon>Gunneridae</taxon>
        <taxon>Pentapetalae</taxon>
        <taxon>rosids</taxon>
        <taxon>malvids</taxon>
        <taxon>Brassicales</taxon>
        <taxon>Brassicaceae</taxon>
        <taxon>Camelineae</taxon>
        <taxon>Arabidopsis</taxon>
    </lineage>
</organism>
<evidence type="ECO:0000256" key="1">
    <source>
        <dbReference type="ARBA" id="ARBA00022598"/>
    </source>
</evidence>
<dbReference type="PRINTS" id="PR00982">
    <property type="entry name" value="TRNASYNTHLYS"/>
</dbReference>
<dbReference type="PANTHER" id="PTHR42918:SF9">
    <property type="entry name" value="LYSINE--TRNA LIGASE"/>
    <property type="match status" value="1"/>
</dbReference>
<dbReference type="GO" id="GO:0000049">
    <property type="term" value="F:tRNA binding"/>
    <property type="evidence" value="ECO:0007669"/>
    <property type="project" value="TreeGrafter"/>
</dbReference>
<dbReference type="Proteomes" id="UP000008694">
    <property type="component" value="Unassembled WGS sequence"/>
</dbReference>
<dbReference type="InterPro" id="IPR045864">
    <property type="entry name" value="aa-tRNA-synth_II/BPL/LPL"/>
</dbReference>
<dbReference type="GO" id="GO:0006430">
    <property type="term" value="P:lysyl-tRNA aminoacylation"/>
    <property type="evidence" value="ECO:0007669"/>
    <property type="project" value="InterPro"/>
</dbReference>
<dbReference type="GO" id="GO:0005524">
    <property type="term" value="F:ATP binding"/>
    <property type="evidence" value="ECO:0007669"/>
    <property type="project" value="UniProtKB-KW"/>
</dbReference>
<protein>
    <submittedName>
        <fullName evidence="5">Predicted protein</fullName>
    </submittedName>
</protein>
<evidence type="ECO:0000256" key="3">
    <source>
        <dbReference type="ARBA" id="ARBA00022840"/>
    </source>
</evidence>
<dbReference type="STRING" id="81972.D7L847"/>
<feature type="domain" description="Aminoacyl-tRNA synthetase class II (D/K/N)" evidence="4">
    <location>
        <begin position="2"/>
        <end position="118"/>
    </location>
</feature>
<dbReference type="EMBL" id="GL348715">
    <property type="protein sequence ID" value="EFH62031.1"/>
    <property type="molecule type" value="Genomic_DNA"/>
</dbReference>
<evidence type="ECO:0000256" key="2">
    <source>
        <dbReference type="ARBA" id="ARBA00022741"/>
    </source>
</evidence>
<keyword evidence="6" id="KW-1185">Reference proteome</keyword>
<keyword evidence="2" id="KW-0547">Nucleotide-binding</keyword>
<evidence type="ECO:0000259" key="4">
    <source>
        <dbReference type="Pfam" id="PF00152"/>
    </source>
</evidence>
<sequence>ENRYRKRYLDLMINEDIHNILLGKSNVMKYIQTFLSNKIFVEVETLVMSVSVGGGAVLPYSVYHKNKNIKTYLRIAQEIYLKKLVVGGFGRVFEIGKQFRNDRENKTTHVLSYQCDSER</sequence>
<reference evidence="6" key="1">
    <citation type="journal article" date="2011" name="Nat. Genet.">
        <title>The Arabidopsis lyrata genome sequence and the basis of rapid genome size change.</title>
        <authorList>
            <person name="Hu T.T."/>
            <person name="Pattyn P."/>
            <person name="Bakker E.G."/>
            <person name="Cao J."/>
            <person name="Cheng J.-F."/>
            <person name="Clark R.M."/>
            <person name="Fahlgren N."/>
            <person name="Fawcett J.A."/>
            <person name="Grimwood J."/>
            <person name="Gundlach H."/>
            <person name="Haberer G."/>
            <person name="Hollister J.D."/>
            <person name="Ossowski S."/>
            <person name="Ottilar R.P."/>
            <person name="Salamov A.A."/>
            <person name="Schneeberger K."/>
            <person name="Spannagl M."/>
            <person name="Wang X."/>
            <person name="Yang L."/>
            <person name="Nasrallah M.E."/>
            <person name="Bergelson J."/>
            <person name="Carrington J.C."/>
            <person name="Gaut B.S."/>
            <person name="Schmutz J."/>
            <person name="Mayer K.F.X."/>
            <person name="Van de Peer Y."/>
            <person name="Grigoriev I.V."/>
            <person name="Nordborg M."/>
            <person name="Weigel D."/>
            <person name="Guo Y.-L."/>
        </authorList>
    </citation>
    <scope>NUCLEOTIDE SEQUENCE [LARGE SCALE GENOMIC DNA]</scope>
    <source>
        <strain evidence="6">cv. MN47</strain>
    </source>
</reference>